<dbReference type="InterPro" id="IPR052393">
    <property type="entry name" value="Cadmium-induced_rsp"/>
</dbReference>
<dbReference type="PANTHER" id="PTHR41294:SF1">
    <property type="entry name" value="CADMIUM-INDUCED PROTEIN CADI"/>
    <property type="match status" value="1"/>
</dbReference>
<sequence>MTTATIESPATTGTRFHVGLHVADLGRAVQFYRVLLGVPPAKHFDDYAKFELAVPPLVIALYPSPQQAGGALNHVGLRYPDSGALVEVQRRLEEAGIATQRQEGVECCYARQTKFWVTDPDRTLWEIYTLHEDTEHSGFDDPPAMQTAPTAVWQHRITDPLPERIPHSDGSLDEVILEGTFNALIPCWRLSQLLADVHRSLKPGGKLSVHGLVGDKPFPGEPKLPGIASLVRRVPVETEPLGQLLRAGFGGLFYEKLGDIHCFSVNGVELRELRLHGWKPGAAAGSCPVMYKGPFEQVTDECGTVYRRGARVMVSALVAGWLRTGPAADQFTFLPT</sequence>
<dbReference type="GO" id="GO:0016829">
    <property type="term" value="F:lyase activity"/>
    <property type="evidence" value="ECO:0007669"/>
    <property type="project" value="UniProtKB-KW"/>
</dbReference>
<name>A0A225DSG9_9BACT</name>
<dbReference type="GO" id="GO:0046686">
    <property type="term" value="P:response to cadmium ion"/>
    <property type="evidence" value="ECO:0007669"/>
    <property type="project" value="TreeGrafter"/>
</dbReference>
<accession>A0A225DSG9</accession>
<dbReference type="PANTHER" id="PTHR41294">
    <property type="entry name" value="CADMIUM-INDUCED PROTEIN CADI"/>
    <property type="match status" value="1"/>
</dbReference>
<dbReference type="OrthoDB" id="9789608at2"/>
<dbReference type="InterPro" id="IPR037523">
    <property type="entry name" value="VOC_core"/>
</dbReference>
<reference evidence="3" key="1">
    <citation type="submission" date="2017-06" db="EMBL/GenBank/DDBJ databases">
        <title>Genome analysis of Fimbriiglobus ruber SP5, the first member of the order Planctomycetales with confirmed chitinolytic capability.</title>
        <authorList>
            <person name="Ravin N.V."/>
            <person name="Rakitin A.L."/>
            <person name="Ivanova A.A."/>
            <person name="Beletsky A.V."/>
            <person name="Kulichevskaya I.S."/>
            <person name="Mardanov A.V."/>
            <person name="Dedysh S.N."/>
        </authorList>
    </citation>
    <scope>NUCLEOTIDE SEQUENCE [LARGE SCALE GENOMIC DNA]</scope>
    <source>
        <strain evidence="3">SP5</strain>
    </source>
</reference>
<dbReference type="RefSeq" id="WP_088256455.1">
    <property type="nucleotide sequence ID" value="NZ_NIDE01000008.1"/>
</dbReference>
<dbReference type="InterPro" id="IPR029063">
    <property type="entry name" value="SAM-dependent_MTases_sf"/>
</dbReference>
<organism evidence="2 3">
    <name type="scientific">Fimbriiglobus ruber</name>
    <dbReference type="NCBI Taxonomy" id="1908690"/>
    <lineage>
        <taxon>Bacteria</taxon>
        <taxon>Pseudomonadati</taxon>
        <taxon>Planctomycetota</taxon>
        <taxon>Planctomycetia</taxon>
        <taxon>Gemmatales</taxon>
        <taxon>Gemmataceae</taxon>
        <taxon>Fimbriiglobus</taxon>
    </lineage>
</organism>
<proteinExistence type="predicted"/>
<dbReference type="Gene3D" id="3.10.180.10">
    <property type="entry name" value="2,3-Dihydroxybiphenyl 1,2-Dioxygenase, domain 1"/>
    <property type="match status" value="1"/>
</dbReference>
<dbReference type="NCBIfam" id="NF041414">
    <property type="entry name" value="ArsI_CadI_VOC"/>
    <property type="match status" value="1"/>
</dbReference>
<dbReference type="EMBL" id="NIDE01000008">
    <property type="protein sequence ID" value="OWK40556.1"/>
    <property type="molecule type" value="Genomic_DNA"/>
</dbReference>
<dbReference type="InterPro" id="IPR049789">
    <property type="entry name" value="ArsI/CadI-like"/>
</dbReference>
<feature type="domain" description="VOC" evidence="1">
    <location>
        <begin position="14"/>
        <end position="130"/>
    </location>
</feature>
<dbReference type="Proteomes" id="UP000214646">
    <property type="component" value="Unassembled WGS sequence"/>
</dbReference>
<evidence type="ECO:0000313" key="3">
    <source>
        <dbReference type="Proteomes" id="UP000214646"/>
    </source>
</evidence>
<evidence type="ECO:0000259" key="1">
    <source>
        <dbReference type="PROSITE" id="PS51819"/>
    </source>
</evidence>
<dbReference type="InterPro" id="IPR004360">
    <property type="entry name" value="Glyas_Fos-R_dOase_dom"/>
</dbReference>
<dbReference type="Pfam" id="PF00903">
    <property type="entry name" value="Glyoxalase"/>
    <property type="match status" value="1"/>
</dbReference>
<protein>
    <submittedName>
        <fullName evidence="2">Lactoylglutathione lyase</fullName>
    </submittedName>
</protein>
<evidence type="ECO:0000313" key="2">
    <source>
        <dbReference type="EMBL" id="OWK40556.1"/>
    </source>
</evidence>
<dbReference type="PROSITE" id="PS51819">
    <property type="entry name" value="VOC"/>
    <property type="match status" value="1"/>
</dbReference>
<comment type="caution">
    <text evidence="2">The sequence shown here is derived from an EMBL/GenBank/DDBJ whole genome shotgun (WGS) entry which is preliminary data.</text>
</comment>
<dbReference type="SUPFAM" id="SSF54593">
    <property type="entry name" value="Glyoxalase/Bleomycin resistance protein/Dihydroxybiphenyl dioxygenase"/>
    <property type="match status" value="1"/>
</dbReference>
<gene>
    <name evidence="2" type="ORF">FRUB_05475</name>
</gene>
<keyword evidence="2" id="KW-0456">Lyase</keyword>
<dbReference type="AlphaFoldDB" id="A0A225DSG9"/>
<dbReference type="SUPFAM" id="SSF53335">
    <property type="entry name" value="S-adenosyl-L-methionine-dependent methyltransferases"/>
    <property type="match status" value="1"/>
</dbReference>
<keyword evidence="3" id="KW-1185">Reference proteome</keyword>
<dbReference type="Gene3D" id="3.40.50.150">
    <property type="entry name" value="Vaccinia Virus protein VP39"/>
    <property type="match status" value="1"/>
</dbReference>
<dbReference type="InterPro" id="IPR029068">
    <property type="entry name" value="Glyas_Bleomycin-R_OHBP_Dase"/>
</dbReference>